<dbReference type="PROSITE" id="PS50853">
    <property type="entry name" value="FN3"/>
    <property type="match status" value="1"/>
</dbReference>
<evidence type="ECO:0000313" key="6">
    <source>
        <dbReference type="EMBL" id="GAA4031654.1"/>
    </source>
</evidence>
<dbReference type="InterPro" id="IPR003961">
    <property type="entry name" value="FN3_dom"/>
</dbReference>
<dbReference type="InterPro" id="IPR013320">
    <property type="entry name" value="ConA-like_dom_sf"/>
</dbReference>
<evidence type="ECO:0000256" key="4">
    <source>
        <dbReference type="ARBA" id="ARBA00023273"/>
    </source>
</evidence>
<dbReference type="PANTHER" id="PTHR44103">
    <property type="entry name" value="PROPROTEIN CONVERTASE P"/>
    <property type="match status" value="1"/>
</dbReference>
<gene>
    <name evidence="6" type="ORF">GCM10022409_14860</name>
</gene>
<feature type="domain" description="Fibronectin type-III" evidence="5">
    <location>
        <begin position="927"/>
        <end position="1022"/>
    </location>
</feature>
<evidence type="ECO:0000256" key="3">
    <source>
        <dbReference type="ARBA" id="ARBA00023157"/>
    </source>
</evidence>
<dbReference type="Pfam" id="PF13385">
    <property type="entry name" value="Laminin_G_3"/>
    <property type="match status" value="3"/>
</dbReference>
<name>A0ABP7TUX5_9BACT</name>
<organism evidence="6 7">
    <name type="scientific">Hymenobacter glaciei</name>
    <dbReference type="NCBI Taxonomy" id="877209"/>
    <lineage>
        <taxon>Bacteria</taxon>
        <taxon>Pseudomonadati</taxon>
        <taxon>Bacteroidota</taxon>
        <taxon>Cytophagia</taxon>
        <taxon>Cytophagales</taxon>
        <taxon>Hymenobacteraceae</taxon>
        <taxon>Hymenobacter</taxon>
    </lineage>
</organism>
<comment type="subcellular location">
    <subcellularLocation>
        <location evidence="1">Cell projection</location>
    </subcellularLocation>
</comment>
<dbReference type="SUPFAM" id="SSF49899">
    <property type="entry name" value="Concanavalin A-like lectins/glucanases"/>
    <property type="match status" value="3"/>
</dbReference>
<dbReference type="SUPFAM" id="SSF49265">
    <property type="entry name" value="Fibronectin type III"/>
    <property type="match status" value="1"/>
</dbReference>
<dbReference type="NCBIfam" id="TIGR04183">
    <property type="entry name" value="Por_Secre_tail"/>
    <property type="match status" value="1"/>
</dbReference>
<dbReference type="Pfam" id="PF13517">
    <property type="entry name" value="FG-GAP_3"/>
    <property type="match status" value="3"/>
</dbReference>
<dbReference type="PANTHER" id="PTHR44103:SF1">
    <property type="entry name" value="PROPROTEIN CONVERTASE P"/>
    <property type="match status" value="1"/>
</dbReference>
<keyword evidence="2" id="KW-0732">Signal</keyword>
<dbReference type="InterPro" id="IPR013517">
    <property type="entry name" value="FG-GAP"/>
</dbReference>
<dbReference type="SUPFAM" id="SSF69318">
    <property type="entry name" value="Integrin alpha N-terminal domain"/>
    <property type="match status" value="2"/>
</dbReference>
<keyword evidence="3" id="KW-1015">Disulfide bond</keyword>
<dbReference type="EMBL" id="BAABDK010000012">
    <property type="protein sequence ID" value="GAA4031654.1"/>
    <property type="molecule type" value="Genomic_DNA"/>
</dbReference>
<sequence length="2106" mass="211710">MLLLATGAARATNPVLLIQGTGNGGGDVTAFIDEVQIVQVSNSAIIGSAVANAGFEAPNVGAGTFQYNPTGGSWAFNGLSGISQTGSGFSPPTPPGGAQVALVQGTASIQQTLTLGTGTYVVKFQATQRTNCCGAPYNQQLNVYIDGVLVGNITPPSTGAYAQFTSSAFTVDPPAVTALSPTRNARTAALATDVAVNFSQNIDNATAGNIRVYSAQAEGKKVGSYSTSGGTVTFNPTTNFKPGETVFTTIPTAVASTGGATTTNKQVYQFTTAAGGTGRGNFPSGPAVLTVGNDIRSTAVGDFNGDGSLDLLVANYNSNTVSVRFNDGTGTLSGGSEVSVGTNPQSIAVGDVNADGDLDFVTANFNGTISVRSNNGSGSFSQPFIANPSVSSYANGAALGDVDADGDLDLVLITSTGVSVLRNSGTGSFSSYSTVSVGLGPYTVALGDVDADGDLDVLVANYNSNGAGTVSVRFNDGTGTLSGGSEVSVANRPLNLVLGDVDSDGDLDFLTANDTFSKVCVRLNNGSGTFSGGSDVPVGYANRGLAIGDLDADGDLDFATTNYGNATVSVSFNDGLGNYGSTVTLSTSSSQSMALGDMDADGDLDIVTGNFNSVTVRLNQVPAPTITSISPNPGGLGQSITLTGTSLGSPTALTINGANALANIISNTGTSLVVRVPTTATASGNVSITTVGGTGSLAFAIMAPPGNALAFDGVDDEVRTTATAPAFGTGSFTIETWVRTATASTGTFVAVGSVGGNDYWLGMTNQRAAVSISGGTAVTGTTLINDGRWHHLAGVRNGTQLTIYVDGVAQNTLTNANSASPAAPLGMGSFGNGSFFWPGSLDEVRLWNVAQVPTLTSRTTPAVGTESGLVLAYNFDQGTPATASTGNNAGLTILYDLVSAAPATLTGFALASGNTTSNYVESYALVVPTATAPTAVSNNAFTANWTAPAVGTVTNYLVDVSTSSTFASAISSSPFTVAAGTTTLLVSGQPGGTYYYRVRADKTSVTGQGTTSNAITVAVPSATLSCSAAANNALSFDGGSDYVHTTGTLPATGEFTLETWVNPTALPAGFSGLLLSDNFTGGSMHWQFNGNRVEFSVGGNSPTDQYSTFTVPTGSWSHLAVVYSASAKTVKLYLNGALQNTFAYTTAASVAAQPYSVGGWLSGSPQRFLNGSLNELRVWSVARTDAQVLASYNQALPAQTGLAILYSFDQGVAGGTNTSVTTLNDDSGTGHTGTLNTFALTGATSNWVAGNALAYTLGLTSLSPSSAAPGVTVTLIGSGFTGATAVRFNGIAATFTIVNGSTITAVVPASATTGPITVTGPCGTVTSNSSFTVCALPVATAQNAPATLDVNGNATVAATAVNNGSTANCGPAAAGALSVSPSSFSCVDAVPATVASALSFNSGSSQYVSIPATAAVPVGNSAYTIEAWIKPNQMGDYGIIGWGNYGANDQVNALRLYPGGIHNYWWAHDLSGATGNLAGAWHHVAATFDGTTRRIYLDGVQLNADTPGSSHAVPNANNLRIGSTNYGEYFPGSIDEVRVWNVARTTAQLNTTKGIGLPGGTAGLVAYYRLNEGSGLTTADATGNAGSLGTLTNGPTWTTDAAPVTNGVPVTLTVTDAGGNTATAPAIVTVSVPATPTTTWNGSLSVSPLACQNWSFGQVPDAATNAVIPAGQPRYPTLATGTLATKDLTINPSGSLTLNAGATLQVNGNFANSGTATLSGTVAFVGSAATQTLNNSGGFSTVTVNKASGTVQLAQNLTINSALTLSSGTLTTTGSFQVNLGGSATISESDASYVLGKVVVNRTLAAGAAESFAGLGLTLTPAAGPTAPGATLVTRTTGTAIAGAGTSQSILRSFDVVPTVNTGLNVTMNFAYFDHELNGIPVANLAMFKSVSGGTPWIPQRGTTAAGNTVTKTGIADFSVWTLGNSTNPLPVELAAFTATAENNTAVRLAWATASEKNSAWFEVERSLDGLSFERLGAVAAAGSSSSARSYELLDAKLPTGAALLYYRLKQVDANGTFAYSPVRSVALTGAAAGLALYPNPAHNGPTTLTGALPGTVVTVFDALGRLVTSATADASGTAALVLPAGLPTGVYLVRAGSKALRLTVE</sequence>
<evidence type="ECO:0000256" key="2">
    <source>
        <dbReference type="ARBA" id="ARBA00022729"/>
    </source>
</evidence>
<dbReference type="SMART" id="SM00282">
    <property type="entry name" value="LamG"/>
    <property type="match status" value="2"/>
</dbReference>
<dbReference type="SUPFAM" id="SSF81296">
    <property type="entry name" value="E set domains"/>
    <property type="match status" value="2"/>
</dbReference>
<dbReference type="InterPro" id="IPR002909">
    <property type="entry name" value="IPT_dom"/>
</dbReference>
<dbReference type="Pfam" id="PF01833">
    <property type="entry name" value="TIG"/>
    <property type="match status" value="2"/>
</dbReference>
<dbReference type="InterPro" id="IPR026444">
    <property type="entry name" value="Secre_tail"/>
</dbReference>
<evidence type="ECO:0000256" key="1">
    <source>
        <dbReference type="ARBA" id="ARBA00004316"/>
    </source>
</evidence>
<dbReference type="InterPro" id="IPR001791">
    <property type="entry name" value="Laminin_G"/>
</dbReference>
<dbReference type="InterPro" id="IPR036116">
    <property type="entry name" value="FN3_sf"/>
</dbReference>
<dbReference type="InterPro" id="IPR032812">
    <property type="entry name" value="SbsA_Ig"/>
</dbReference>
<protein>
    <recommendedName>
        <fullName evidence="5">Fibronectin type-III domain-containing protein</fullName>
    </recommendedName>
</protein>
<dbReference type="InterPro" id="IPR014756">
    <property type="entry name" value="Ig_E-set"/>
</dbReference>
<dbReference type="InterPro" id="IPR028994">
    <property type="entry name" value="Integrin_alpha_N"/>
</dbReference>
<dbReference type="Gene3D" id="2.60.120.200">
    <property type="match status" value="3"/>
</dbReference>
<proteinExistence type="predicted"/>
<comment type="caution">
    <text evidence="6">The sequence shown here is derived from an EMBL/GenBank/DDBJ whole genome shotgun (WGS) entry which is preliminary data.</text>
</comment>
<dbReference type="Gene3D" id="2.130.10.130">
    <property type="entry name" value="Integrin alpha, N-terminal"/>
    <property type="match status" value="2"/>
</dbReference>
<dbReference type="InterPro" id="IPR006558">
    <property type="entry name" value="LamG-like"/>
</dbReference>
<keyword evidence="4" id="KW-0966">Cell projection</keyword>
<dbReference type="CDD" id="cd00102">
    <property type="entry name" value="IPT"/>
    <property type="match status" value="1"/>
</dbReference>
<dbReference type="InterPro" id="IPR013783">
    <property type="entry name" value="Ig-like_fold"/>
</dbReference>
<evidence type="ECO:0000259" key="5">
    <source>
        <dbReference type="PROSITE" id="PS50853"/>
    </source>
</evidence>
<accession>A0ABP7TUX5</accession>
<dbReference type="Gene3D" id="2.60.40.10">
    <property type="entry name" value="Immunoglobulins"/>
    <property type="match status" value="3"/>
</dbReference>
<evidence type="ECO:0000313" key="7">
    <source>
        <dbReference type="Proteomes" id="UP001501469"/>
    </source>
</evidence>
<dbReference type="Proteomes" id="UP001501469">
    <property type="component" value="Unassembled WGS sequence"/>
</dbReference>
<dbReference type="Pfam" id="PF13205">
    <property type="entry name" value="Big_5"/>
    <property type="match status" value="1"/>
</dbReference>
<dbReference type="CDD" id="cd00110">
    <property type="entry name" value="LamG"/>
    <property type="match status" value="1"/>
</dbReference>
<reference evidence="7" key="1">
    <citation type="journal article" date="2019" name="Int. J. Syst. Evol. Microbiol.">
        <title>The Global Catalogue of Microorganisms (GCM) 10K type strain sequencing project: providing services to taxonomists for standard genome sequencing and annotation.</title>
        <authorList>
            <consortium name="The Broad Institute Genomics Platform"/>
            <consortium name="The Broad Institute Genome Sequencing Center for Infectious Disease"/>
            <person name="Wu L."/>
            <person name="Ma J."/>
        </authorList>
    </citation>
    <scope>NUCLEOTIDE SEQUENCE [LARGE SCALE GENOMIC DNA]</scope>
    <source>
        <strain evidence="7">JCM 17225</strain>
    </source>
</reference>
<dbReference type="SMART" id="SM00560">
    <property type="entry name" value="LamGL"/>
    <property type="match status" value="3"/>
</dbReference>
<keyword evidence="7" id="KW-1185">Reference proteome</keyword>